<evidence type="ECO:0000313" key="2">
    <source>
        <dbReference type="EnsemblPlants" id="ONIVA07G02860.1"/>
    </source>
</evidence>
<accession>A0A0E0HX21</accession>
<dbReference type="HOGENOM" id="CLU_121645_0_0_1"/>
<protein>
    <submittedName>
        <fullName evidence="2">Uncharacterized protein</fullName>
    </submittedName>
</protein>
<feature type="region of interest" description="Disordered" evidence="1">
    <location>
        <begin position="117"/>
        <end position="148"/>
    </location>
</feature>
<proteinExistence type="predicted"/>
<reference evidence="2" key="2">
    <citation type="submission" date="2018-04" db="EMBL/GenBank/DDBJ databases">
        <title>OnivRS2 (Oryza nivara Reference Sequence Version 2).</title>
        <authorList>
            <person name="Zhang J."/>
            <person name="Kudrna D."/>
            <person name="Lee S."/>
            <person name="Talag J."/>
            <person name="Rajasekar S."/>
            <person name="Welchert J."/>
            <person name="Hsing Y.-I."/>
            <person name="Wing R.A."/>
        </authorList>
    </citation>
    <scope>NUCLEOTIDE SEQUENCE [LARGE SCALE GENOMIC DNA]</scope>
    <source>
        <strain evidence="2">SL10</strain>
    </source>
</reference>
<name>A0A0E0HX21_ORYNI</name>
<dbReference type="Gramene" id="ONIVA07G02860.1">
    <property type="protein sequence ID" value="ONIVA07G02860.1"/>
    <property type="gene ID" value="ONIVA07G02860"/>
</dbReference>
<evidence type="ECO:0000256" key="1">
    <source>
        <dbReference type="SAM" id="MobiDB-lite"/>
    </source>
</evidence>
<feature type="region of interest" description="Disordered" evidence="1">
    <location>
        <begin position="1"/>
        <end position="36"/>
    </location>
</feature>
<organism evidence="2">
    <name type="scientific">Oryza nivara</name>
    <name type="common">Indian wild rice</name>
    <name type="synonym">Oryza sativa f. spontanea</name>
    <dbReference type="NCBI Taxonomy" id="4536"/>
    <lineage>
        <taxon>Eukaryota</taxon>
        <taxon>Viridiplantae</taxon>
        <taxon>Streptophyta</taxon>
        <taxon>Embryophyta</taxon>
        <taxon>Tracheophyta</taxon>
        <taxon>Spermatophyta</taxon>
        <taxon>Magnoliopsida</taxon>
        <taxon>Liliopsida</taxon>
        <taxon>Poales</taxon>
        <taxon>Poaceae</taxon>
        <taxon>BOP clade</taxon>
        <taxon>Oryzoideae</taxon>
        <taxon>Oryzeae</taxon>
        <taxon>Oryzinae</taxon>
        <taxon>Oryza</taxon>
    </lineage>
</organism>
<reference evidence="2" key="1">
    <citation type="submission" date="2015-04" db="UniProtKB">
        <authorList>
            <consortium name="EnsemblPlants"/>
        </authorList>
    </citation>
    <scope>IDENTIFICATION</scope>
    <source>
        <strain evidence="2">SL10</strain>
    </source>
</reference>
<dbReference type="EnsemblPlants" id="ONIVA07G02860.1">
    <property type="protein sequence ID" value="ONIVA07G02860.1"/>
    <property type="gene ID" value="ONIVA07G02860"/>
</dbReference>
<dbReference type="AlphaFoldDB" id="A0A0E0HX21"/>
<keyword evidence="3" id="KW-1185">Reference proteome</keyword>
<sequence length="210" mass="22374">MLTGERRCGGSRRTPGATSPRRMGIGASGGEETKHEAEVGWDGLGCSPVSECGGSRRTPAPPLLAGCQREARRRESRAAGEETGDGLGRRNGGRAALCCRILICTRLECFHLPKKPHKSTGNLLPPHSTLLSSQSKPSGHPPMIGEKGVGRLVGEKLDGRGHRLTWLPTVGSAHIIDLRARGVRCGSQLQLQCRLHLHARGLGLLPCHAD</sequence>
<dbReference type="Proteomes" id="UP000006591">
    <property type="component" value="Chromosome 7"/>
</dbReference>
<evidence type="ECO:0000313" key="3">
    <source>
        <dbReference type="Proteomes" id="UP000006591"/>
    </source>
</evidence>
<feature type="compositionally biased region" description="Basic and acidic residues" evidence="1">
    <location>
        <begin position="69"/>
        <end position="80"/>
    </location>
</feature>
<feature type="region of interest" description="Disordered" evidence="1">
    <location>
        <begin position="52"/>
        <end position="87"/>
    </location>
</feature>